<reference evidence="3" key="2">
    <citation type="submission" date="2019-09" db="UniProtKB">
        <authorList>
            <consortium name="WormBaseParasite"/>
        </authorList>
    </citation>
    <scope>IDENTIFICATION</scope>
</reference>
<gene>
    <name evidence="1" type="ORF">HPBE_LOCUS2487</name>
</gene>
<protein>
    <submittedName>
        <fullName evidence="3">Ski_Sno domain-containing protein</fullName>
    </submittedName>
</protein>
<proteinExistence type="predicted"/>
<dbReference type="AlphaFoldDB" id="A0A183F8J4"/>
<name>A0A183F8J4_HELPZ</name>
<sequence>MLCCMVSCRLQKQMDSDELYSDGQSSIIPQEFSPFDSNEPAIPKEIHYRGQTVVGFDLRGTDMLCLPQRVLMLRLSGVRAVPQEYGWRPAYSLHEAEEAGDYSDHMQRRTGVRVFCVRAA</sequence>
<organism evidence="2 3">
    <name type="scientific">Heligmosomoides polygyrus</name>
    <name type="common">Parasitic roundworm</name>
    <dbReference type="NCBI Taxonomy" id="6339"/>
    <lineage>
        <taxon>Eukaryota</taxon>
        <taxon>Metazoa</taxon>
        <taxon>Ecdysozoa</taxon>
        <taxon>Nematoda</taxon>
        <taxon>Chromadorea</taxon>
        <taxon>Rhabditida</taxon>
        <taxon>Rhabditina</taxon>
        <taxon>Rhabditomorpha</taxon>
        <taxon>Strongyloidea</taxon>
        <taxon>Heligmosomidae</taxon>
        <taxon>Heligmosomoides</taxon>
    </lineage>
</organism>
<keyword evidence="2" id="KW-1185">Reference proteome</keyword>
<dbReference type="EMBL" id="UZAH01003818">
    <property type="protein sequence ID" value="VDO25637.1"/>
    <property type="molecule type" value="Genomic_DNA"/>
</dbReference>
<dbReference type="WBParaSite" id="HPBE_0000248601-mRNA-1">
    <property type="protein sequence ID" value="HPBE_0000248601-mRNA-1"/>
    <property type="gene ID" value="HPBE_0000248601"/>
</dbReference>
<dbReference type="Proteomes" id="UP000050761">
    <property type="component" value="Unassembled WGS sequence"/>
</dbReference>
<evidence type="ECO:0000313" key="1">
    <source>
        <dbReference type="EMBL" id="VDO25637.1"/>
    </source>
</evidence>
<reference evidence="1 2" key="1">
    <citation type="submission" date="2018-11" db="EMBL/GenBank/DDBJ databases">
        <authorList>
            <consortium name="Pathogen Informatics"/>
        </authorList>
    </citation>
    <scope>NUCLEOTIDE SEQUENCE [LARGE SCALE GENOMIC DNA]</scope>
</reference>
<accession>A0A183F8J4</accession>
<dbReference type="OrthoDB" id="6436112at2759"/>
<accession>A0A3P7UTZ6</accession>
<evidence type="ECO:0000313" key="2">
    <source>
        <dbReference type="Proteomes" id="UP000050761"/>
    </source>
</evidence>
<evidence type="ECO:0000313" key="3">
    <source>
        <dbReference type="WBParaSite" id="HPBE_0000248601-mRNA-1"/>
    </source>
</evidence>